<protein>
    <submittedName>
        <fullName evidence="2">Uncharacterized protein</fullName>
    </submittedName>
</protein>
<evidence type="ECO:0000313" key="3">
    <source>
        <dbReference type="Proteomes" id="UP000799436"/>
    </source>
</evidence>
<dbReference type="AlphaFoldDB" id="A0A6G1L5S0"/>
<gene>
    <name evidence="2" type="ORF">EJ03DRAFT_123381</name>
</gene>
<feature type="compositionally biased region" description="Polar residues" evidence="1">
    <location>
        <begin position="1"/>
        <end position="13"/>
    </location>
</feature>
<keyword evidence="3" id="KW-1185">Reference proteome</keyword>
<feature type="region of interest" description="Disordered" evidence="1">
    <location>
        <begin position="1"/>
        <end position="68"/>
    </location>
</feature>
<sequence>MLSLSTANLSGPTSPAFHRDHSAISGLQRLSLPRPSTTYERCDNQGTFPEATPSQQGPDRADDGTQTNGGHLTCLGFFTDKVITALWLPPMPAFPLPRDHGDGRQNARSQPDSCIWPLAKPQTNMNSAATSLCRNFDRFFASPRALLPFGL</sequence>
<name>A0A6G1L5S0_9PEZI</name>
<accession>A0A6G1L5S0</accession>
<dbReference type="Proteomes" id="UP000799436">
    <property type="component" value="Unassembled WGS sequence"/>
</dbReference>
<proteinExistence type="predicted"/>
<feature type="compositionally biased region" description="Polar residues" evidence="1">
    <location>
        <begin position="34"/>
        <end position="57"/>
    </location>
</feature>
<dbReference type="EMBL" id="ML995846">
    <property type="protein sequence ID" value="KAF2768281.1"/>
    <property type="molecule type" value="Genomic_DNA"/>
</dbReference>
<reference evidence="2" key="1">
    <citation type="journal article" date="2020" name="Stud. Mycol.">
        <title>101 Dothideomycetes genomes: a test case for predicting lifestyles and emergence of pathogens.</title>
        <authorList>
            <person name="Haridas S."/>
            <person name="Albert R."/>
            <person name="Binder M."/>
            <person name="Bloem J."/>
            <person name="Labutti K."/>
            <person name="Salamov A."/>
            <person name="Andreopoulos B."/>
            <person name="Baker S."/>
            <person name="Barry K."/>
            <person name="Bills G."/>
            <person name="Bluhm B."/>
            <person name="Cannon C."/>
            <person name="Castanera R."/>
            <person name="Culley D."/>
            <person name="Daum C."/>
            <person name="Ezra D."/>
            <person name="Gonzalez J."/>
            <person name="Henrissat B."/>
            <person name="Kuo A."/>
            <person name="Liang C."/>
            <person name="Lipzen A."/>
            <person name="Lutzoni F."/>
            <person name="Magnuson J."/>
            <person name="Mondo S."/>
            <person name="Nolan M."/>
            <person name="Ohm R."/>
            <person name="Pangilinan J."/>
            <person name="Park H.-J."/>
            <person name="Ramirez L."/>
            <person name="Alfaro M."/>
            <person name="Sun H."/>
            <person name="Tritt A."/>
            <person name="Yoshinaga Y."/>
            <person name="Zwiers L.-H."/>
            <person name="Turgeon B."/>
            <person name="Goodwin S."/>
            <person name="Spatafora J."/>
            <person name="Crous P."/>
            <person name="Grigoriev I."/>
        </authorList>
    </citation>
    <scope>NUCLEOTIDE SEQUENCE</scope>
    <source>
        <strain evidence="2">CBS 116005</strain>
    </source>
</reference>
<evidence type="ECO:0000313" key="2">
    <source>
        <dbReference type="EMBL" id="KAF2768281.1"/>
    </source>
</evidence>
<organism evidence="2 3">
    <name type="scientific">Teratosphaeria nubilosa</name>
    <dbReference type="NCBI Taxonomy" id="161662"/>
    <lineage>
        <taxon>Eukaryota</taxon>
        <taxon>Fungi</taxon>
        <taxon>Dikarya</taxon>
        <taxon>Ascomycota</taxon>
        <taxon>Pezizomycotina</taxon>
        <taxon>Dothideomycetes</taxon>
        <taxon>Dothideomycetidae</taxon>
        <taxon>Mycosphaerellales</taxon>
        <taxon>Teratosphaeriaceae</taxon>
        <taxon>Teratosphaeria</taxon>
    </lineage>
</organism>
<evidence type="ECO:0000256" key="1">
    <source>
        <dbReference type="SAM" id="MobiDB-lite"/>
    </source>
</evidence>